<accession>A0A8J2I9Q8</accession>
<dbReference type="AlphaFoldDB" id="A0A8J2I9Q8"/>
<dbReference type="PROSITE" id="PS51352">
    <property type="entry name" value="THIOREDOXIN_2"/>
    <property type="match status" value="1"/>
</dbReference>
<dbReference type="InterPro" id="IPR036249">
    <property type="entry name" value="Thioredoxin-like_sf"/>
</dbReference>
<reference evidence="2" key="1">
    <citation type="submission" date="2021-05" db="EMBL/GenBank/DDBJ databases">
        <authorList>
            <person name="Stam R."/>
        </authorList>
    </citation>
    <scope>NUCLEOTIDE SEQUENCE</scope>
    <source>
        <strain evidence="2">CS162</strain>
    </source>
</reference>
<name>A0A8J2I9Q8_9PLEO</name>
<keyword evidence="3" id="KW-1185">Reference proteome</keyword>
<dbReference type="GeneID" id="67018403"/>
<dbReference type="Pfam" id="PF00085">
    <property type="entry name" value="Thioredoxin"/>
    <property type="match status" value="1"/>
</dbReference>
<dbReference type="RefSeq" id="XP_043170063.1">
    <property type="nucleotide sequence ID" value="XM_043314128.1"/>
</dbReference>
<dbReference type="CDD" id="cd02947">
    <property type="entry name" value="TRX_family"/>
    <property type="match status" value="1"/>
</dbReference>
<evidence type="ECO:0000313" key="2">
    <source>
        <dbReference type="EMBL" id="CAG5163609.1"/>
    </source>
</evidence>
<sequence>MIRPTLLSTFRLNALPTTNKRVFSLLNPKSRSHTNRVFDPIRQPNDLHTLTLLNAADNRSLITFWTASWCQTCQAIKPLIKQLIEEEKIGEREGGLGFVEVLMDSTLIEDLPIKYRISSMPTLLAFSRQEAQFDTRLTRPEEMRNKDFLREWLSYVFCKKIRSNAGPDGLQVQREMGMRVRGVKINETKAWNMGGWNVQYIRYPKVNYRIMTSTMNSV</sequence>
<dbReference type="Proteomes" id="UP000676310">
    <property type="component" value="Unassembled WGS sequence"/>
</dbReference>
<evidence type="ECO:0000313" key="3">
    <source>
        <dbReference type="Proteomes" id="UP000676310"/>
    </source>
</evidence>
<proteinExistence type="predicted"/>
<gene>
    <name evidence="2" type="ORF">ALTATR162_LOCUS6506</name>
</gene>
<dbReference type="SUPFAM" id="SSF52833">
    <property type="entry name" value="Thioredoxin-like"/>
    <property type="match status" value="1"/>
</dbReference>
<organism evidence="2 3">
    <name type="scientific">Alternaria atra</name>
    <dbReference type="NCBI Taxonomy" id="119953"/>
    <lineage>
        <taxon>Eukaryota</taxon>
        <taxon>Fungi</taxon>
        <taxon>Dikarya</taxon>
        <taxon>Ascomycota</taxon>
        <taxon>Pezizomycotina</taxon>
        <taxon>Dothideomycetes</taxon>
        <taxon>Pleosporomycetidae</taxon>
        <taxon>Pleosporales</taxon>
        <taxon>Pleosporineae</taxon>
        <taxon>Pleosporaceae</taxon>
        <taxon>Alternaria</taxon>
        <taxon>Alternaria sect. Ulocladioides</taxon>
    </lineage>
</organism>
<dbReference type="InterPro" id="IPR013766">
    <property type="entry name" value="Thioredoxin_domain"/>
</dbReference>
<evidence type="ECO:0000259" key="1">
    <source>
        <dbReference type="PROSITE" id="PS51352"/>
    </source>
</evidence>
<dbReference type="EMBL" id="CAJRGZ010000019">
    <property type="protein sequence ID" value="CAG5163609.1"/>
    <property type="molecule type" value="Genomic_DNA"/>
</dbReference>
<feature type="domain" description="Thioredoxin" evidence="1">
    <location>
        <begin position="4"/>
        <end position="158"/>
    </location>
</feature>
<comment type="caution">
    <text evidence="2">The sequence shown here is derived from an EMBL/GenBank/DDBJ whole genome shotgun (WGS) entry which is preliminary data.</text>
</comment>
<dbReference type="Gene3D" id="3.40.30.10">
    <property type="entry name" value="Glutaredoxin"/>
    <property type="match status" value="1"/>
</dbReference>
<protein>
    <recommendedName>
        <fullName evidence="1">Thioredoxin domain-containing protein</fullName>
    </recommendedName>
</protein>
<dbReference type="OrthoDB" id="19690at2759"/>